<organism evidence="1 2">
    <name type="scientific">Roridomyces roridus</name>
    <dbReference type="NCBI Taxonomy" id="1738132"/>
    <lineage>
        <taxon>Eukaryota</taxon>
        <taxon>Fungi</taxon>
        <taxon>Dikarya</taxon>
        <taxon>Basidiomycota</taxon>
        <taxon>Agaricomycotina</taxon>
        <taxon>Agaricomycetes</taxon>
        <taxon>Agaricomycetidae</taxon>
        <taxon>Agaricales</taxon>
        <taxon>Marasmiineae</taxon>
        <taxon>Mycenaceae</taxon>
        <taxon>Roridomyces</taxon>
    </lineage>
</organism>
<protein>
    <submittedName>
        <fullName evidence="1">Uncharacterized protein</fullName>
    </submittedName>
</protein>
<comment type="caution">
    <text evidence="1">The sequence shown here is derived from an EMBL/GenBank/DDBJ whole genome shotgun (WGS) entry which is preliminary data.</text>
</comment>
<keyword evidence="2" id="KW-1185">Reference proteome</keyword>
<dbReference type="Proteomes" id="UP001221142">
    <property type="component" value="Unassembled WGS sequence"/>
</dbReference>
<gene>
    <name evidence="1" type="ORF">FB45DRAFT_1018218</name>
</gene>
<sequence>MISVMTLPPQSYIDMKFILALSAALISAITGLNLVNDAPPGEDTAVTGLPVSFSTQLNQEWSLIAQGSNFIIANALNSTLKLSYPTAPFGGNPHFAGLIVSEHFPATFSLQTVSGNGVRIVEVTSGHTLTSWATAGNSAQSPVRQLVSHFDEFAIAADLDSCRILVNQTNEYLMQSHSV</sequence>
<accession>A0AAD7FYY8</accession>
<reference evidence="1" key="1">
    <citation type="submission" date="2023-03" db="EMBL/GenBank/DDBJ databases">
        <title>Massive genome expansion in bonnet fungi (Mycena s.s.) driven by repeated elements and novel gene families across ecological guilds.</title>
        <authorList>
            <consortium name="Lawrence Berkeley National Laboratory"/>
            <person name="Harder C.B."/>
            <person name="Miyauchi S."/>
            <person name="Viragh M."/>
            <person name="Kuo A."/>
            <person name="Thoen E."/>
            <person name="Andreopoulos B."/>
            <person name="Lu D."/>
            <person name="Skrede I."/>
            <person name="Drula E."/>
            <person name="Henrissat B."/>
            <person name="Morin E."/>
            <person name="Kohler A."/>
            <person name="Barry K."/>
            <person name="LaButti K."/>
            <person name="Morin E."/>
            <person name="Salamov A."/>
            <person name="Lipzen A."/>
            <person name="Mereny Z."/>
            <person name="Hegedus B."/>
            <person name="Baldrian P."/>
            <person name="Stursova M."/>
            <person name="Weitz H."/>
            <person name="Taylor A."/>
            <person name="Grigoriev I.V."/>
            <person name="Nagy L.G."/>
            <person name="Martin F."/>
            <person name="Kauserud H."/>
        </authorList>
    </citation>
    <scope>NUCLEOTIDE SEQUENCE</scope>
    <source>
        <strain evidence="1">9284</strain>
    </source>
</reference>
<dbReference type="AlphaFoldDB" id="A0AAD7FYY8"/>
<evidence type="ECO:0000313" key="2">
    <source>
        <dbReference type="Proteomes" id="UP001221142"/>
    </source>
</evidence>
<proteinExistence type="predicted"/>
<dbReference type="EMBL" id="JARKIF010000001">
    <property type="protein sequence ID" value="KAJ7650846.1"/>
    <property type="molecule type" value="Genomic_DNA"/>
</dbReference>
<name>A0AAD7FYY8_9AGAR</name>
<evidence type="ECO:0000313" key="1">
    <source>
        <dbReference type="EMBL" id="KAJ7650846.1"/>
    </source>
</evidence>